<accession>A0A426Z4N7</accession>
<evidence type="ECO:0000313" key="2">
    <source>
        <dbReference type="EMBL" id="RRT58928.1"/>
    </source>
</evidence>
<reference evidence="2 3" key="1">
    <citation type="journal article" date="2014" name="Agronomy (Basel)">
        <title>A Draft Genome Sequence for Ensete ventricosum, the Drought-Tolerant Tree Against Hunger.</title>
        <authorList>
            <person name="Harrison J."/>
            <person name="Moore K.A."/>
            <person name="Paszkiewicz K."/>
            <person name="Jones T."/>
            <person name="Grant M."/>
            <person name="Ambacheew D."/>
            <person name="Muzemil S."/>
            <person name="Studholme D.J."/>
        </authorList>
    </citation>
    <scope>NUCLEOTIDE SEQUENCE [LARGE SCALE GENOMIC DNA]</scope>
</reference>
<feature type="domain" description="Nuclear pore localisation protein Npl4 ubiquitin-like" evidence="1">
    <location>
        <begin position="1"/>
        <end position="48"/>
    </location>
</feature>
<dbReference type="AlphaFoldDB" id="A0A426Z4N7"/>
<gene>
    <name evidence="2" type="ORF">B296_00033178</name>
</gene>
<sequence>MILRIRSRDGLERVTVPDPSATTVATLRSLIESQLGVPAAAQTLSLDPSLLLLSKAQTPALDPSA</sequence>
<feature type="non-terminal residue" evidence="2">
    <location>
        <position position="65"/>
    </location>
</feature>
<evidence type="ECO:0000259" key="1">
    <source>
        <dbReference type="Pfam" id="PF11543"/>
    </source>
</evidence>
<dbReference type="SUPFAM" id="SSF54236">
    <property type="entry name" value="Ubiquitin-like"/>
    <property type="match status" value="1"/>
</dbReference>
<proteinExistence type="predicted"/>
<dbReference type="InterPro" id="IPR024682">
    <property type="entry name" value="Npl4_Ub-like_dom"/>
</dbReference>
<dbReference type="Pfam" id="PF11543">
    <property type="entry name" value="UN_NPL4"/>
    <property type="match status" value="1"/>
</dbReference>
<dbReference type="InterPro" id="IPR029071">
    <property type="entry name" value="Ubiquitin-like_domsf"/>
</dbReference>
<dbReference type="Gene3D" id="3.10.20.90">
    <property type="entry name" value="Phosphatidylinositol 3-kinase Catalytic Subunit, Chain A, domain 1"/>
    <property type="match status" value="1"/>
</dbReference>
<dbReference type="Proteomes" id="UP000287651">
    <property type="component" value="Unassembled WGS sequence"/>
</dbReference>
<evidence type="ECO:0000313" key="3">
    <source>
        <dbReference type="Proteomes" id="UP000287651"/>
    </source>
</evidence>
<organism evidence="2 3">
    <name type="scientific">Ensete ventricosum</name>
    <name type="common">Abyssinian banana</name>
    <name type="synonym">Musa ensete</name>
    <dbReference type="NCBI Taxonomy" id="4639"/>
    <lineage>
        <taxon>Eukaryota</taxon>
        <taxon>Viridiplantae</taxon>
        <taxon>Streptophyta</taxon>
        <taxon>Embryophyta</taxon>
        <taxon>Tracheophyta</taxon>
        <taxon>Spermatophyta</taxon>
        <taxon>Magnoliopsida</taxon>
        <taxon>Liliopsida</taxon>
        <taxon>Zingiberales</taxon>
        <taxon>Musaceae</taxon>
        <taxon>Ensete</taxon>
    </lineage>
</organism>
<name>A0A426Z4N7_ENSVE</name>
<dbReference type="EMBL" id="AMZH03008449">
    <property type="protein sequence ID" value="RRT58928.1"/>
    <property type="molecule type" value="Genomic_DNA"/>
</dbReference>
<protein>
    <recommendedName>
        <fullName evidence="1">Nuclear pore localisation protein Npl4 ubiquitin-like domain-containing protein</fullName>
    </recommendedName>
</protein>
<comment type="caution">
    <text evidence="2">The sequence shown here is derived from an EMBL/GenBank/DDBJ whole genome shotgun (WGS) entry which is preliminary data.</text>
</comment>